<dbReference type="EMBL" id="UOEN01000041">
    <property type="protein sequence ID" value="VAW11718.1"/>
    <property type="molecule type" value="Genomic_DNA"/>
</dbReference>
<dbReference type="InterPro" id="IPR036637">
    <property type="entry name" value="Phosphohistidine_dom_sf"/>
</dbReference>
<dbReference type="PANTHER" id="PTHR43030">
    <property type="entry name" value="PHOSPHOENOLPYRUVATE SYNTHASE"/>
    <property type="match status" value="1"/>
</dbReference>
<evidence type="ECO:0000256" key="3">
    <source>
        <dbReference type="ARBA" id="ARBA00022840"/>
    </source>
</evidence>
<evidence type="ECO:0000256" key="2">
    <source>
        <dbReference type="ARBA" id="ARBA00022741"/>
    </source>
</evidence>
<dbReference type="GO" id="GO:0008986">
    <property type="term" value="F:pyruvate, water dikinase activity"/>
    <property type="evidence" value="ECO:0007669"/>
    <property type="project" value="UniProtKB-EC"/>
</dbReference>
<evidence type="ECO:0000313" key="5">
    <source>
        <dbReference type="EMBL" id="VAW11718.1"/>
    </source>
</evidence>
<dbReference type="PROSITE" id="PS00370">
    <property type="entry name" value="PEP_ENZYMES_PHOS_SITE"/>
    <property type="match status" value="1"/>
</dbReference>
<keyword evidence="2" id="KW-0547">Nucleotide-binding</keyword>
<evidence type="ECO:0000256" key="1">
    <source>
        <dbReference type="ARBA" id="ARBA00007837"/>
    </source>
</evidence>
<comment type="similarity">
    <text evidence="1">Belongs to the PEP-utilizing enzyme family.</text>
</comment>
<protein>
    <submittedName>
        <fullName evidence="5">Phosphoenolpyruvate synthase</fullName>
        <ecNumber evidence="5">2.7.9.2</ecNumber>
    </submittedName>
</protein>
<proteinExistence type="inferred from homology"/>
<keyword evidence="5" id="KW-0670">Pyruvate</keyword>
<dbReference type="Gene3D" id="3.50.30.10">
    <property type="entry name" value="Phosphohistidine domain"/>
    <property type="match status" value="1"/>
</dbReference>
<feature type="non-terminal residue" evidence="5">
    <location>
        <position position="1"/>
    </location>
</feature>
<dbReference type="GO" id="GO:0005524">
    <property type="term" value="F:ATP binding"/>
    <property type="evidence" value="ECO:0007669"/>
    <property type="project" value="UniProtKB-KW"/>
</dbReference>
<dbReference type="SUPFAM" id="SSF52009">
    <property type="entry name" value="Phosphohistidine domain"/>
    <property type="match status" value="1"/>
</dbReference>
<organism evidence="5">
    <name type="scientific">hydrothermal vent metagenome</name>
    <dbReference type="NCBI Taxonomy" id="652676"/>
    <lineage>
        <taxon>unclassified sequences</taxon>
        <taxon>metagenomes</taxon>
        <taxon>ecological metagenomes</taxon>
    </lineage>
</organism>
<gene>
    <name evidence="5" type="ORF">MNBD_BACTEROID05-1014</name>
</gene>
<dbReference type="Pfam" id="PF00391">
    <property type="entry name" value="PEP-utilizers"/>
    <property type="match status" value="1"/>
</dbReference>
<name>A0A3B0T1C2_9ZZZZ</name>
<feature type="domain" description="PEP-utilising enzyme mobile" evidence="4">
    <location>
        <begin position="35"/>
        <end position="105"/>
    </location>
</feature>
<sequence>VDENVKEITGQVAESGVVRGVVRIIKNKHDSAQTKRGEVIVASMTTPDFLPAMQKASAFVTDEGGVTCHAAIISRELKKPCIIGTKIATQVLKDGDLVEVDADKGVVRILDKKH</sequence>
<accession>A0A3B0T1C2</accession>
<evidence type="ECO:0000259" key="4">
    <source>
        <dbReference type="Pfam" id="PF00391"/>
    </source>
</evidence>
<dbReference type="PANTHER" id="PTHR43030:SF1">
    <property type="entry name" value="PHOSPHOENOLPYRUVATE SYNTHASE"/>
    <property type="match status" value="1"/>
</dbReference>
<reference evidence="5" key="1">
    <citation type="submission" date="2018-06" db="EMBL/GenBank/DDBJ databases">
        <authorList>
            <person name="Zhirakovskaya E."/>
        </authorList>
    </citation>
    <scope>NUCLEOTIDE SEQUENCE</scope>
</reference>
<dbReference type="AlphaFoldDB" id="A0A3B0T1C2"/>
<dbReference type="InterPro" id="IPR006319">
    <property type="entry name" value="PEP_synth"/>
</dbReference>
<keyword evidence="3" id="KW-0067">ATP-binding</keyword>
<dbReference type="InterPro" id="IPR018274">
    <property type="entry name" value="PEP_util_AS"/>
</dbReference>
<dbReference type="EC" id="2.7.9.2" evidence="5"/>
<dbReference type="InterPro" id="IPR008279">
    <property type="entry name" value="PEP-util_enz_mobile_dom"/>
</dbReference>
<keyword evidence="5" id="KW-0808">Transferase</keyword>